<accession>A0AAU7CBI9</accession>
<dbReference type="EMBL" id="CP155447">
    <property type="protein sequence ID" value="XBH02601.1"/>
    <property type="molecule type" value="Genomic_DNA"/>
</dbReference>
<organism evidence="5">
    <name type="scientific">Singulisphaera sp. Ch08</name>
    <dbReference type="NCBI Taxonomy" id="3120278"/>
    <lineage>
        <taxon>Bacteria</taxon>
        <taxon>Pseudomonadati</taxon>
        <taxon>Planctomycetota</taxon>
        <taxon>Planctomycetia</taxon>
        <taxon>Isosphaerales</taxon>
        <taxon>Isosphaeraceae</taxon>
        <taxon>Singulisphaera</taxon>
    </lineage>
</organism>
<dbReference type="EC" id="6.6.1.2" evidence="5"/>
<evidence type="ECO:0000313" key="5">
    <source>
        <dbReference type="EMBL" id="XBH02601.1"/>
    </source>
</evidence>
<dbReference type="PANTHER" id="PTHR44119">
    <property type="entry name" value="MAGNESIUM-CHELATASE SUBUNIT CHLH, CHLOROPLASTIC"/>
    <property type="match status" value="1"/>
</dbReference>
<keyword evidence="2" id="KW-0472">Membrane</keyword>
<dbReference type="InterPro" id="IPR003672">
    <property type="entry name" value="CobN/Mg_chltase"/>
</dbReference>
<gene>
    <name evidence="5" type="ORF">V5E97_30395</name>
</gene>
<sequence>MTTQARRLLGLLAGLLLGFCVAPAWSQDPQDAPRIAFIGLHGGVFEALEGFAKGLNLRVEYLSDEQIASKSSDLSTYRLVFIQHTREEDKDAYRDLFLAAKRGNSATRIFAVGREGAAAAAFLKDRGDANPVETDPEVSKYLPRSRENLRRFLIYVSVKYLGQAGEILPPAETDETAVAGLYHPDHDGRFDSVPAFLAWTSAKGRDPGRLPRAAIMVHTAHLEYQQPRVVDALIRSLEAKGVIAAGFTDGGSRTSAPKPVDEFKPDIIVHTCHSGETVEERTRLDAPHMHSLFFRRNSIEFWQHNLGGFTQGDAAFQVIGQEHLGAIEPLIGAGTVHGGGSAESFTPIPERIEHIVGRALSWIALRKTADAEKRIAFLYYDREAGQNELMRGSSTGMHLHAPKSMVKVLKTLKAEGYTLNAVPDHEDELIQWLVERGRQYGMWNQGDLNRLARSGQAVLLPVETYLEWLETRVPEAVRGEVAKHWGSAPGNAMVWKDDQGRSFIVIPRIDLGNIILLPQPLRGEGQDPSLLHQGLTPPPHNYIATYFWLQESFKAHALVHFGTHGSEFFLPANPVGLSDRDWPDILMGSTPNINPWIIDNVGEVAPVKRRVYGLTLGHLTPPIVTAGLSDDLLNLHSLIDKWDSLEEGALREGFRRQITADVVRLHLAKEAGLGEEPGAPLTPEQIHKVVEYLHDIEGETTPISLHVLGEPPRDDLMVPFLTTILKRKFLDALGQVVSVPTAEARLPGDRILYLRRKAEEAVELVVRRDLSPMDAVTAIGGKPSASLPPELQKGLELAIDLNQRFAKTTDEIDHLLAALDGRYVPPGPVNSPIRNPGAVPTGRNLYMLNPEEIPTKPSWDLAKKLVDQLLERSLKEKGHYPAKVAFDLRPHATFRDYGVMEAQILYCLGVEPVWDDRDLVNDVRIIPSEILKRPRVDVFIAPGGLYAMNLPGRLELIDKAIRLVAEQAEQDNAVRINSERVRDELTAKGLEASRALALSRARIFGVPPGEYGSPGNFAYIQQSGSWTTRDEVIEHYLSQAKNVYTKGHWGEAAPEAYDRQIQGTDTVLRSWSDHMTGPLANKYMWLHGGQLAMAVEHLTGKAPEFLLSDVRDFDKAGVIRAEDALAREFRVRLFNRKWIEGMMKEGYAGADQIAVMVSNSMGWEVVREGSIPRQTWEEVDAIFMKDKLGLSIGQWFESENPFAFQELSATMLESIRKGYWKADAATTQRLVEAYARSVVRHGDNGGFRSGGNGPLRQYVERTLANSGAPELAGLKNQYHARFDGTAPPITTVAALGPAPGPGPAPTTSASPSTVPGANVLAQAPPSKGQAKGSPVNSPTEATKPASPRPTPENQAKADAPPTLSPGPSVDSVRGQRLEPSPSNPKPRALDLTTWVLGGATLVLILGGFLRGRRGA</sequence>
<dbReference type="CDD" id="cd10150">
    <property type="entry name" value="CobN_like"/>
    <property type="match status" value="1"/>
</dbReference>
<feature type="chain" id="PRO_5043941255" evidence="3">
    <location>
        <begin position="27"/>
        <end position="1415"/>
    </location>
</feature>
<protein>
    <submittedName>
        <fullName evidence="5">Cobaltochelatase subunit CobN</fullName>
        <ecNumber evidence="5">6.6.1.2</ecNumber>
    </submittedName>
</protein>
<keyword evidence="5" id="KW-0436">Ligase</keyword>
<feature type="signal peptide" evidence="3">
    <location>
        <begin position="1"/>
        <end position="26"/>
    </location>
</feature>
<keyword evidence="2" id="KW-1133">Transmembrane helix</keyword>
<keyword evidence="3" id="KW-0732">Signal</keyword>
<dbReference type="RefSeq" id="WP_406695343.1">
    <property type="nucleotide sequence ID" value="NZ_CP155447.1"/>
</dbReference>
<evidence type="ECO:0000259" key="4">
    <source>
        <dbReference type="Pfam" id="PF02514"/>
    </source>
</evidence>
<feature type="transmembrane region" description="Helical" evidence="2">
    <location>
        <begin position="1391"/>
        <end position="1409"/>
    </location>
</feature>
<evidence type="ECO:0000256" key="3">
    <source>
        <dbReference type="SAM" id="SignalP"/>
    </source>
</evidence>
<reference evidence="5" key="1">
    <citation type="submission" date="2024-05" db="EMBL/GenBank/DDBJ databases">
        <title>Planctomycetes of the genus Singulisphaera possess chitinolytic capabilities.</title>
        <authorList>
            <person name="Ivanova A."/>
        </authorList>
    </citation>
    <scope>NUCLEOTIDE SEQUENCE</scope>
    <source>
        <strain evidence="5">Ch08T</strain>
    </source>
</reference>
<dbReference type="GO" id="GO:0051116">
    <property type="term" value="F:cobaltochelatase activity"/>
    <property type="evidence" value="ECO:0007669"/>
    <property type="project" value="UniProtKB-EC"/>
</dbReference>
<dbReference type="Pfam" id="PF02514">
    <property type="entry name" value="CobN-Mg_chel"/>
    <property type="match status" value="1"/>
</dbReference>
<name>A0AAU7CBI9_9BACT</name>
<feature type="region of interest" description="Disordered" evidence="1">
    <location>
        <begin position="1290"/>
        <end position="1388"/>
    </location>
</feature>
<keyword evidence="2" id="KW-0812">Transmembrane</keyword>
<feature type="compositionally biased region" description="Low complexity" evidence="1">
    <location>
        <begin position="1305"/>
        <end position="1317"/>
    </location>
</feature>
<evidence type="ECO:0000256" key="1">
    <source>
        <dbReference type="SAM" id="MobiDB-lite"/>
    </source>
</evidence>
<dbReference type="PANTHER" id="PTHR44119:SF4">
    <property type="entry name" value="AEROBIC COBALTOCHELATASE SUBUNIT COBN"/>
    <property type="match status" value="1"/>
</dbReference>
<evidence type="ECO:0000256" key="2">
    <source>
        <dbReference type="SAM" id="Phobius"/>
    </source>
</evidence>
<feature type="domain" description="CobN/magnesium chelatase" evidence="4">
    <location>
        <begin position="144"/>
        <end position="1226"/>
    </location>
</feature>
<proteinExistence type="predicted"/>